<comment type="caution">
    <text evidence="2">The sequence shown here is derived from an EMBL/GenBank/DDBJ whole genome shotgun (WGS) entry which is preliminary data.</text>
</comment>
<evidence type="ECO:0000313" key="2">
    <source>
        <dbReference type="EMBL" id="RGP80791.1"/>
    </source>
</evidence>
<feature type="transmembrane region" description="Helical" evidence="1">
    <location>
        <begin position="129"/>
        <end position="149"/>
    </location>
</feature>
<proteinExistence type="predicted"/>
<dbReference type="OrthoDB" id="5428040at2759"/>
<keyword evidence="1" id="KW-1133">Transmembrane helix</keyword>
<feature type="transmembrane region" description="Helical" evidence="1">
    <location>
        <begin position="87"/>
        <end position="108"/>
    </location>
</feature>
<reference evidence="2 3" key="1">
    <citation type="journal article" date="2018" name="PLoS Pathog.">
        <title>Evolution of structural diversity of trichothecenes, a family of toxins produced by plant pathogenic and entomopathogenic fungi.</title>
        <authorList>
            <person name="Proctor R.H."/>
            <person name="McCormick S.P."/>
            <person name="Kim H.S."/>
            <person name="Cardoza R.E."/>
            <person name="Stanley A.M."/>
            <person name="Lindo L."/>
            <person name="Kelly A."/>
            <person name="Brown D.W."/>
            <person name="Lee T."/>
            <person name="Vaughan M.M."/>
            <person name="Alexander N.J."/>
            <person name="Busman M."/>
            <person name="Gutierrez S."/>
        </authorList>
    </citation>
    <scope>NUCLEOTIDE SEQUENCE [LARGE SCALE GENOMIC DNA]</scope>
    <source>
        <strain evidence="2 3">NRRL 20695</strain>
    </source>
</reference>
<evidence type="ECO:0000256" key="1">
    <source>
        <dbReference type="SAM" id="Phobius"/>
    </source>
</evidence>
<sequence length="659" mass="72957">MNLNIPRSRRHGLVAQLGKASILLVVSLFIVCLGCLMFLVFLWGASENNHFWRTIVLAGWTARSITITSLVLRWATAAQAVTCTSMLAAILLQTGAVPLPAAASVSIIRVNNPGPWFLLGKMKTHWHRGSLLVGLLATLLTLTTLSLQFTSTVLLSQVGIAPIPVESSNLQTHYGIMTDGDTYRYMPERAPSFLDMTPARYPAFAEWNINNTDPHTTDNELPFPPNTSSNMVDTGTVLRAFLPINDDKKRNQVTEYHGWATVVDARVVCMRPNITNVVLSSDNGYTLTGLANIPQQPKGVIQQETQQGGRNFSASFSCNFYVATGGNYPGPDWPLSLCRASYHNSRQGIYSFMQSRLDKVLGDTYIILNATSSEAVGNLENYGLWDTVTVSDPGIRSIFFEITMCMSTFQAQRLEIDATRPISSLSEPTLVWNAPVGRWDTRAVLRQLGVATSKESTAERGLFDLAPRPWHWSIQPDYIDLTGDAKETVDGLSRLEDTPLYAGMVSDAQFSIFRDAAMSKNNPALALQAFFTRLCSICYYDRISMFDAVGPSREVAMVQVTRPLGWTAFIIVVVVVVAHLVWVIIITVIFRRSGTLSSIENVWASISQLLGPVTDDWIKDADTVDDKEVELSLKQRGLDKVLVGITRVENRVYLLSKEE</sequence>
<feature type="transmembrane region" description="Helical" evidence="1">
    <location>
        <begin position="20"/>
        <end position="43"/>
    </location>
</feature>
<dbReference type="Proteomes" id="UP000266234">
    <property type="component" value="Unassembled WGS sequence"/>
</dbReference>
<dbReference type="EMBL" id="PXOG01000024">
    <property type="protein sequence ID" value="RGP80791.1"/>
    <property type="molecule type" value="Genomic_DNA"/>
</dbReference>
<keyword evidence="3" id="KW-1185">Reference proteome</keyword>
<accession>A0A395T809</accession>
<protein>
    <submittedName>
        <fullName evidence="2">Uncharacterized protein</fullName>
    </submittedName>
</protein>
<dbReference type="AlphaFoldDB" id="A0A395T809"/>
<name>A0A395T809_9HYPO</name>
<feature type="transmembrane region" description="Helical" evidence="1">
    <location>
        <begin position="564"/>
        <end position="590"/>
    </location>
</feature>
<organism evidence="2 3">
    <name type="scientific">Fusarium longipes</name>
    <dbReference type="NCBI Taxonomy" id="694270"/>
    <lineage>
        <taxon>Eukaryota</taxon>
        <taxon>Fungi</taxon>
        <taxon>Dikarya</taxon>
        <taxon>Ascomycota</taxon>
        <taxon>Pezizomycotina</taxon>
        <taxon>Sordariomycetes</taxon>
        <taxon>Hypocreomycetidae</taxon>
        <taxon>Hypocreales</taxon>
        <taxon>Nectriaceae</taxon>
        <taxon>Fusarium</taxon>
    </lineage>
</organism>
<keyword evidence="1" id="KW-0472">Membrane</keyword>
<evidence type="ECO:0000313" key="3">
    <source>
        <dbReference type="Proteomes" id="UP000266234"/>
    </source>
</evidence>
<keyword evidence="1" id="KW-0812">Transmembrane</keyword>
<gene>
    <name evidence="2" type="ORF">FLONG3_1132</name>
</gene>